<evidence type="ECO:0000313" key="3">
    <source>
        <dbReference type="EMBL" id="ETM01948.1"/>
    </source>
</evidence>
<accession>W2LWU1</accession>
<protein>
    <submittedName>
        <fullName evidence="3">Uncharacterized protein</fullName>
    </submittedName>
</protein>
<name>W2LWU1_PHYNI</name>
<dbReference type="EMBL" id="KI677547">
    <property type="protein sequence ID" value="ETM01948.1"/>
    <property type="molecule type" value="Genomic_DNA"/>
</dbReference>
<dbReference type="AlphaFoldDB" id="W2LWU1"/>
<reference evidence="1" key="2">
    <citation type="submission" date="2013-11" db="EMBL/GenBank/DDBJ databases">
        <title>The Genome Sequence of Phytophthora parasitica CJ02B3.</title>
        <authorList>
            <consortium name="The Broad Institute Genomics Platform"/>
            <person name="Russ C."/>
            <person name="Tyler B."/>
            <person name="Panabieres F."/>
            <person name="Shan W."/>
            <person name="Tripathy S."/>
            <person name="Grunwald N."/>
            <person name="Machado M."/>
            <person name="Johnson C.S."/>
            <person name="Arredondo F."/>
            <person name="Hong C."/>
            <person name="Coffey M."/>
            <person name="Young S.K."/>
            <person name="Zeng Q."/>
            <person name="Gargeya S."/>
            <person name="Fitzgerald M."/>
            <person name="Abouelleil A."/>
            <person name="Alvarado L."/>
            <person name="Chapman S.B."/>
            <person name="Gainer-Dewar J."/>
            <person name="Goldberg J."/>
            <person name="Griggs A."/>
            <person name="Gujja S."/>
            <person name="Hansen M."/>
            <person name="Howarth C."/>
            <person name="Imamovic A."/>
            <person name="Ireland A."/>
            <person name="Larimer J."/>
            <person name="McCowan C."/>
            <person name="Murphy C."/>
            <person name="Pearson M."/>
            <person name="Poon T.W."/>
            <person name="Priest M."/>
            <person name="Roberts A."/>
            <person name="Saif S."/>
            <person name="Shea T."/>
            <person name="Sykes S."/>
            <person name="Wortman J."/>
            <person name="Nusbaum C."/>
            <person name="Birren B."/>
        </authorList>
    </citation>
    <scope>NUCLEOTIDE SEQUENCE [LARGE SCALE GENOMIC DNA]</scope>
    <source>
        <strain evidence="1">CJ02B3</strain>
    </source>
</reference>
<dbReference type="EMBL" id="KI690077">
    <property type="protein sequence ID" value="ETK70828.1"/>
    <property type="molecule type" value="Genomic_DNA"/>
</dbReference>
<dbReference type="Proteomes" id="UP000054532">
    <property type="component" value="Unassembled WGS sequence"/>
</dbReference>
<sequence>IERRRLHPLGWWCTLVGKVKLFFAILRGKVLNRITHDPEARVFQHLAEFRPSPPLGNFGNASKPCHGVSHCLGPPRQVDPIQVVGVQRNPPSFDHCQQKRCLGDMKRSAS</sequence>
<reference evidence="4" key="4">
    <citation type="submission" date="2013-11" db="EMBL/GenBank/DDBJ databases">
        <title>The Genome Sequence of Phytophthora parasitica IAC_01/95.</title>
        <authorList>
            <consortium name="The Broad Institute Genomics Platform"/>
            <person name="Russ C."/>
            <person name="Tyler B."/>
            <person name="Panabieres F."/>
            <person name="Shan W."/>
            <person name="Tripathy S."/>
            <person name="Grunwald N."/>
            <person name="Machado M."/>
            <person name="Johnson C.S."/>
            <person name="Arredondo F."/>
            <person name="Hong C."/>
            <person name="Coffey M."/>
            <person name="Young S.K."/>
            <person name="Zeng Q."/>
            <person name="Gargeya S."/>
            <person name="Fitzgerald M."/>
            <person name="Abouelleil A."/>
            <person name="Alvarado L."/>
            <person name="Chapman S.B."/>
            <person name="Gainer-Dewar J."/>
            <person name="Goldberg J."/>
            <person name="Griggs A."/>
            <person name="Gujja S."/>
            <person name="Hansen M."/>
            <person name="Howarth C."/>
            <person name="Imamovic A."/>
            <person name="Ireland A."/>
            <person name="Larimer J."/>
            <person name="McCowan C."/>
            <person name="Murphy C."/>
            <person name="Pearson M."/>
            <person name="Poon T.W."/>
            <person name="Priest M."/>
            <person name="Roberts A."/>
            <person name="Saif S."/>
            <person name="Shea T."/>
            <person name="Sykes S."/>
            <person name="Wortman J."/>
            <person name="Nusbaum C."/>
            <person name="Birren B."/>
        </authorList>
    </citation>
    <scope>NUCLEOTIDE SEQUENCE [LARGE SCALE GENOMIC DNA]</scope>
    <source>
        <strain evidence="4">IAC_01/95</strain>
    </source>
</reference>
<feature type="non-terminal residue" evidence="3">
    <location>
        <position position="1"/>
    </location>
</feature>
<evidence type="ECO:0000313" key="2">
    <source>
        <dbReference type="EMBL" id="ETL24341.1"/>
    </source>
</evidence>
<gene>
    <name evidence="4" type="ORF">L914_21830</name>
    <name evidence="1" type="ORF">L915_21844</name>
    <name evidence="2" type="ORF">L916_21645</name>
    <name evidence="3" type="ORF">L917_01520</name>
</gene>
<dbReference type="Proteomes" id="UP000054423">
    <property type="component" value="Unassembled WGS sequence"/>
</dbReference>
<proteinExistence type="predicted"/>
<dbReference type="Proteomes" id="UP000053236">
    <property type="component" value="Unassembled WGS sequence"/>
</dbReference>
<dbReference type="EMBL" id="KI676849">
    <property type="protein sequence ID" value="ETL24341.1"/>
    <property type="molecule type" value="Genomic_DNA"/>
</dbReference>
<evidence type="ECO:0000313" key="1">
    <source>
        <dbReference type="EMBL" id="ETK70828.1"/>
    </source>
</evidence>
<dbReference type="EMBL" id="KI697069">
    <property type="protein sequence ID" value="ETM30494.1"/>
    <property type="molecule type" value="Genomic_DNA"/>
</dbReference>
<organism evidence="3">
    <name type="scientific">Phytophthora nicotianae</name>
    <name type="common">Potato buckeye rot agent</name>
    <name type="synonym">Phytophthora parasitica</name>
    <dbReference type="NCBI Taxonomy" id="4792"/>
    <lineage>
        <taxon>Eukaryota</taxon>
        <taxon>Sar</taxon>
        <taxon>Stramenopiles</taxon>
        <taxon>Oomycota</taxon>
        <taxon>Peronosporomycetes</taxon>
        <taxon>Peronosporales</taxon>
        <taxon>Peronosporaceae</taxon>
        <taxon>Phytophthora</taxon>
    </lineage>
</organism>
<reference evidence="3" key="1">
    <citation type="submission" date="2013-11" db="EMBL/GenBank/DDBJ databases">
        <title>The Genome Sequence of Phytophthora parasitica CHvinca01.</title>
        <authorList>
            <consortium name="The Broad Institute Genomics Platform"/>
            <person name="Russ C."/>
            <person name="Tyler B."/>
            <person name="Panabieres F."/>
            <person name="Shan W."/>
            <person name="Tripathy S."/>
            <person name="Grunwald N."/>
            <person name="Machado M."/>
            <person name="Johnson C.S."/>
            <person name="Arredondo F."/>
            <person name="Hong C."/>
            <person name="Coffey M."/>
            <person name="Young S.K."/>
            <person name="Zeng Q."/>
            <person name="Gargeya S."/>
            <person name="Fitzgerald M."/>
            <person name="Abouelleil A."/>
            <person name="Alvarado L."/>
            <person name="Chapman S.B."/>
            <person name="Gainer-Dewar J."/>
            <person name="Goldberg J."/>
            <person name="Griggs A."/>
            <person name="Gujja S."/>
            <person name="Hansen M."/>
            <person name="Howarth C."/>
            <person name="Imamovic A."/>
            <person name="Ireland A."/>
            <person name="Larimer J."/>
            <person name="McCowan C."/>
            <person name="Murphy C."/>
            <person name="Pearson M."/>
            <person name="Poon T.W."/>
            <person name="Priest M."/>
            <person name="Roberts A."/>
            <person name="Saif S."/>
            <person name="Shea T."/>
            <person name="Sykes S."/>
            <person name="Wortman J."/>
            <person name="Nusbaum C."/>
            <person name="Birren B."/>
        </authorList>
    </citation>
    <scope>NUCLEOTIDE SEQUENCE [LARGE SCALE GENOMIC DNA]</scope>
    <source>
        <strain evidence="3">CHvinca01</strain>
    </source>
</reference>
<reference evidence="2" key="3">
    <citation type="submission" date="2013-11" db="EMBL/GenBank/DDBJ databases">
        <title>The Genome Sequence of Phytophthora parasitica CJ05E6.</title>
        <authorList>
            <consortium name="The Broad Institute Genomics Platform"/>
            <person name="Russ C."/>
            <person name="Tyler B."/>
            <person name="Panabieres F."/>
            <person name="Shan W."/>
            <person name="Tripathy S."/>
            <person name="Grunwald N."/>
            <person name="Machado M."/>
            <person name="Johnson C.S."/>
            <person name="Arredondo F."/>
            <person name="Hong C."/>
            <person name="Coffey M."/>
            <person name="Young S.K."/>
            <person name="Zeng Q."/>
            <person name="Gargeya S."/>
            <person name="Fitzgerald M."/>
            <person name="Abouelleil A."/>
            <person name="Alvarado L."/>
            <person name="Chapman S.B."/>
            <person name="Gainer-Dewar J."/>
            <person name="Goldberg J."/>
            <person name="Griggs A."/>
            <person name="Gujja S."/>
            <person name="Hansen M."/>
            <person name="Howarth C."/>
            <person name="Imamovic A."/>
            <person name="Ireland A."/>
            <person name="Larimer J."/>
            <person name="McCowan C."/>
            <person name="Murphy C."/>
            <person name="Pearson M."/>
            <person name="Poon T.W."/>
            <person name="Priest M."/>
            <person name="Roberts A."/>
            <person name="Saif S."/>
            <person name="Shea T."/>
            <person name="Sykes S."/>
            <person name="Wortman J."/>
            <person name="Nusbaum C."/>
            <person name="Birren B."/>
        </authorList>
    </citation>
    <scope>NUCLEOTIDE SEQUENCE [LARGE SCALE GENOMIC DNA]</scope>
    <source>
        <strain evidence="2">CJ05E6</strain>
    </source>
</reference>
<dbReference type="Proteomes" id="UP000053864">
    <property type="component" value="Unassembled WGS sequence"/>
</dbReference>
<evidence type="ECO:0000313" key="4">
    <source>
        <dbReference type="EMBL" id="ETM30494.1"/>
    </source>
</evidence>